<keyword evidence="2" id="KW-1185">Reference proteome</keyword>
<dbReference type="Proteomes" id="UP000004095">
    <property type="component" value="Unassembled WGS sequence"/>
</dbReference>
<dbReference type="AlphaFoldDB" id="A1ZXE4"/>
<reference evidence="1 2" key="1">
    <citation type="submission" date="2007-01" db="EMBL/GenBank/DDBJ databases">
        <authorList>
            <person name="Haygood M."/>
            <person name="Podell S."/>
            <person name="Anderson C."/>
            <person name="Hopkinson B."/>
            <person name="Roe K."/>
            <person name="Barbeau K."/>
            <person name="Gaasterland T."/>
            <person name="Ferriera S."/>
            <person name="Johnson J."/>
            <person name="Kravitz S."/>
            <person name="Beeson K."/>
            <person name="Sutton G."/>
            <person name="Rogers Y.-H."/>
            <person name="Friedman R."/>
            <person name="Frazier M."/>
            <person name="Venter J.C."/>
        </authorList>
    </citation>
    <scope>NUCLEOTIDE SEQUENCE [LARGE SCALE GENOMIC DNA]</scope>
    <source>
        <strain evidence="1 2">ATCC 23134</strain>
    </source>
</reference>
<gene>
    <name evidence="1" type="ORF">M23134_04951</name>
</gene>
<comment type="caution">
    <text evidence="1">The sequence shown here is derived from an EMBL/GenBank/DDBJ whole genome shotgun (WGS) entry which is preliminary data.</text>
</comment>
<organism evidence="1 2">
    <name type="scientific">Microscilla marina ATCC 23134</name>
    <dbReference type="NCBI Taxonomy" id="313606"/>
    <lineage>
        <taxon>Bacteria</taxon>
        <taxon>Pseudomonadati</taxon>
        <taxon>Bacteroidota</taxon>
        <taxon>Cytophagia</taxon>
        <taxon>Cytophagales</taxon>
        <taxon>Microscillaceae</taxon>
        <taxon>Microscilla</taxon>
    </lineage>
</organism>
<dbReference type="EMBL" id="AAWS01000058">
    <property type="protein sequence ID" value="EAY24912.1"/>
    <property type="molecule type" value="Genomic_DNA"/>
</dbReference>
<evidence type="ECO:0000313" key="1">
    <source>
        <dbReference type="EMBL" id="EAY24912.1"/>
    </source>
</evidence>
<name>A1ZXE4_MICM2</name>
<sequence length="93" mass="10421">MTKADTQTILSKVNLSGIKHLTIMKAYGNAKASQNFFSIKPSSAKFTYLSSSLQITGNDSRGNGTEYTLTIPYANIRCILYNKTWILQIHMKQ</sequence>
<accession>A1ZXE4</accession>
<proteinExistence type="predicted"/>
<protein>
    <submittedName>
        <fullName evidence="1">Uncharacterized protein</fullName>
    </submittedName>
</protein>
<evidence type="ECO:0000313" key="2">
    <source>
        <dbReference type="Proteomes" id="UP000004095"/>
    </source>
</evidence>